<proteinExistence type="predicted"/>
<feature type="transmembrane region" description="Helical" evidence="1">
    <location>
        <begin position="64"/>
        <end position="83"/>
    </location>
</feature>
<accession>A0A1G7Y8U7</accession>
<feature type="transmembrane region" description="Helical" evidence="1">
    <location>
        <begin position="7"/>
        <end position="25"/>
    </location>
</feature>
<feature type="transmembrane region" description="Helical" evidence="1">
    <location>
        <begin position="123"/>
        <end position="141"/>
    </location>
</feature>
<dbReference type="GO" id="GO:0016780">
    <property type="term" value="F:phosphotransferase activity, for other substituted phosphate groups"/>
    <property type="evidence" value="ECO:0007669"/>
    <property type="project" value="InterPro"/>
</dbReference>
<feature type="transmembrane region" description="Helical" evidence="1">
    <location>
        <begin position="31"/>
        <end position="52"/>
    </location>
</feature>
<dbReference type="GO" id="GO:0008654">
    <property type="term" value="P:phospholipid biosynthetic process"/>
    <property type="evidence" value="ECO:0007669"/>
    <property type="project" value="InterPro"/>
</dbReference>
<dbReference type="InterPro" id="IPR043130">
    <property type="entry name" value="CDP-OH_PTrfase_TM_dom"/>
</dbReference>
<name>A0A1G7Y8U7_9SPHI</name>
<dbReference type="Proteomes" id="UP000199643">
    <property type="component" value="Unassembled WGS sequence"/>
</dbReference>
<dbReference type="InterPro" id="IPR000462">
    <property type="entry name" value="CDP-OH_P_trans"/>
</dbReference>
<evidence type="ECO:0000313" key="3">
    <source>
        <dbReference type="Proteomes" id="UP000199643"/>
    </source>
</evidence>
<keyword evidence="3" id="KW-1185">Reference proteome</keyword>
<keyword evidence="1" id="KW-0812">Transmembrane</keyword>
<reference evidence="3" key="1">
    <citation type="submission" date="2016-10" db="EMBL/GenBank/DDBJ databases">
        <authorList>
            <person name="Varghese N."/>
            <person name="Submissions S."/>
        </authorList>
    </citation>
    <scope>NUCLEOTIDE SEQUENCE [LARGE SCALE GENOMIC DNA]</scope>
    <source>
        <strain evidence="3">DSM 17933</strain>
    </source>
</reference>
<dbReference type="Pfam" id="PF01066">
    <property type="entry name" value="CDP-OH_P_transf"/>
    <property type="match status" value="1"/>
</dbReference>
<evidence type="ECO:0000256" key="1">
    <source>
        <dbReference type="SAM" id="Phobius"/>
    </source>
</evidence>
<dbReference type="OrthoDB" id="9785031at2"/>
<gene>
    <name evidence="2" type="ORF">SAMN05421827_11331</name>
</gene>
<dbReference type="Gene3D" id="1.20.120.1760">
    <property type="match status" value="1"/>
</dbReference>
<keyword evidence="1" id="KW-0472">Membrane</keyword>
<keyword evidence="2" id="KW-0808">Transferase</keyword>
<dbReference type="EMBL" id="FNCH01000013">
    <property type="protein sequence ID" value="SDG92804.1"/>
    <property type="molecule type" value="Genomic_DNA"/>
</dbReference>
<dbReference type="AlphaFoldDB" id="A0A1G7Y8U7"/>
<dbReference type="GO" id="GO:0016020">
    <property type="term" value="C:membrane"/>
    <property type="evidence" value="ECO:0007669"/>
    <property type="project" value="InterPro"/>
</dbReference>
<sequence length="200" mass="22845">MKHIPIALIYSRLLIGFGIILLSVFRISHYSFLAITFLSLGLLTDIFDGIIARRLNISSEKLRRLDSAIDQVFFISVAVATYIQCPDFFKANLIKLIVLGAFEVSTYVLSYIKFKKEIATHSIGAKIWTLTIFATLVEIMVHCESVVLFEICFWLGLATRLEILAIVFTLKRWTNDVPTIYHAIKLRQGKEIKRNKLFNG</sequence>
<protein>
    <submittedName>
        <fullName evidence="2">CDP-diacylglycerol--glycerol-3-phosphate 3-phosphatidyltransferase</fullName>
    </submittedName>
</protein>
<keyword evidence="1" id="KW-1133">Transmembrane helix</keyword>
<organism evidence="2 3">
    <name type="scientific">Pedobacter terrae</name>
    <dbReference type="NCBI Taxonomy" id="405671"/>
    <lineage>
        <taxon>Bacteria</taxon>
        <taxon>Pseudomonadati</taxon>
        <taxon>Bacteroidota</taxon>
        <taxon>Sphingobacteriia</taxon>
        <taxon>Sphingobacteriales</taxon>
        <taxon>Sphingobacteriaceae</taxon>
        <taxon>Pedobacter</taxon>
    </lineage>
</organism>
<feature type="transmembrane region" description="Helical" evidence="1">
    <location>
        <begin position="89"/>
        <end position="111"/>
    </location>
</feature>
<dbReference type="RefSeq" id="WP_090501705.1">
    <property type="nucleotide sequence ID" value="NZ_FNCH01000013.1"/>
</dbReference>
<dbReference type="STRING" id="405671.SAMN05421827_11331"/>
<evidence type="ECO:0000313" key="2">
    <source>
        <dbReference type="EMBL" id="SDG92804.1"/>
    </source>
</evidence>